<evidence type="ECO:0000313" key="1">
    <source>
        <dbReference type="EMBL" id="EOX92683.1"/>
    </source>
</evidence>
<keyword evidence="2" id="KW-1185">Reference proteome</keyword>
<dbReference type="Gramene" id="EOX92683">
    <property type="protein sequence ID" value="EOX92683"/>
    <property type="gene ID" value="TCM_001593"/>
</dbReference>
<dbReference type="AlphaFoldDB" id="A0A061DRY0"/>
<organism evidence="1 2">
    <name type="scientific">Theobroma cacao</name>
    <name type="common">Cacao</name>
    <name type="synonym">Cocoa</name>
    <dbReference type="NCBI Taxonomy" id="3641"/>
    <lineage>
        <taxon>Eukaryota</taxon>
        <taxon>Viridiplantae</taxon>
        <taxon>Streptophyta</taxon>
        <taxon>Embryophyta</taxon>
        <taxon>Tracheophyta</taxon>
        <taxon>Spermatophyta</taxon>
        <taxon>Magnoliopsida</taxon>
        <taxon>eudicotyledons</taxon>
        <taxon>Gunneridae</taxon>
        <taxon>Pentapetalae</taxon>
        <taxon>rosids</taxon>
        <taxon>malvids</taxon>
        <taxon>Malvales</taxon>
        <taxon>Malvaceae</taxon>
        <taxon>Byttnerioideae</taxon>
        <taxon>Theobroma</taxon>
    </lineage>
</organism>
<dbReference type="InParanoid" id="A0A061DRY0"/>
<sequence length="77" mass="8512">MLVVCSSSILSSSVFKEFGKAYLFFLGRFSRKWFSFSWKGKIGSARGAPVQCDSICLPESEGVLEPKIPLIGILHAR</sequence>
<dbReference type="HOGENOM" id="CLU_2642995_0_0_1"/>
<name>A0A061DRY0_THECC</name>
<reference evidence="1 2" key="1">
    <citation type="journal article" date="2013" name="Genome Biol.">
        <title>The genome sequence of the most widely cultivated cacao type and its use to identify candidate genes regulating pod color.</title>
        <authorList>
            <person name="Motamayor J.C."/>
            <person name="Mockaitis K."/>
            <person name="Schmutz J."/>
            <person name="Haiminen N."/>
            <person name="Iii D.L."/>
            <person name="Cornejo O."/>
            <person name="Findley S.D."/>
            <person name="Zheng P."/>
            <person name="Utro F."/>
            <person name="Royaert S."/>
            <person name="Saski C."/>
            <person name="Jenkins J."/>
            <person name="Podicheti R."/>
            <person name="Zhao M."/>
            <person name="Scheffler B.E."/>
            <person name="Stack J.C."/>
            <person name="Feltus F.A."/>
            <person name="Mustiga G.M."/>
            <person name="Amores F."/>
            <person name="Phillips W."/>
            <person name="Marelli J.P."/>
            <person name="May G.D."/>
            <person name="Shapiro H."/>
            <person name="Ma J."/>
            <person name="Bustamante C.D."/>
            <person name="Schnell R.J."/>
            <person name="Main D."/>
            <person name="Gilbert D."/>
            <person name="Parida L."/>
            <person name="Kuhn D.N."/>
        </authorList>
    </citation>
    <scope>NUCLEOTIDE SEQUENCE [LARGE SCALE GENOMIC DNA]</scope>
    <source>
        <strain evidence="2">cv. Matina 1-6</strain>
    </source>
</reference>
<accession>A0A061DRY0</accession>
<dbReference type="EMBL" id="CM001879">
    <property type="protein sequence ID" value="EOX92683.1"/>
    <property type="molecule type" value="Genomic_DNA"/>
</dbReference>
<proteinExistence type="predicted"/>
<protein>
    <submittedName>
        <fullName evidence="1">Uncharacterized protein</fullName>
    </submittedName>
</protein>
<dbReference type="Proteomes" id="UP000026915">
    <property type="component" value="Chromosome 1"/>
</dbReference>
<gene>
    <name evidence="1" type="ORF">TCM_001593</name>
</gene>
<evidence type="ECO:0000313" key="2">
    <source>
        <dbReference type="Proteomes" id="UP000026915"/>
    </source>
</evidence>